<name>A0A1C3HP30_9GAMM</name>
<gene>
    <name evidence="2" type="ORF">CHUV0807_1474</name>
</gene>
<protein>
    <submittedName>
        <fullName evidence="2">Uncharacterized protein</fullName>
    </submittedName>
</protein>
<organism evidence="2 3">
    <name type="scientific">Cardiobacterium hominis</name>
    <dbReference type="NCBI Taxonomy" id="2718"/>
    <lineage>
        <taxon>Bacteria</taxon>
        <taxon>Pseudomonadati</taxon>
        <taxon>Pseudomonadota</taxon>
        <taxon>Gammaproteobacteria</taxon>
        <taxon>Cardiobacteriales</taxon>
        <taxon>Cardiobacteriaceae</taxon>
        <taxon>Cardiobacterium</taxon>
    </lineage>
</organism>
<dbReference type="AlphaFoldDB" id="A0A1C3HP30"/>
<dbReference type="RefSeq" id="WP_079540854.1">
    <property type="nucleotide sequence ID" value="NZ_CP171111.1"/>
</dbReference>
<proteinExistence type="predicted"/>
<dbReference type="EMBL" id="FKLO01000050">
    <property type="protein sequence ID" value="SAY95760.1"/>
    <property type="molecule type" value="Genomic_DNA"/>
</dbReference>
<accession>A0A1C3HP30</accession>
<evidence type="ECO:0000256" key="1">
    <source>
        <dbReference type="SAM" id="Phobius"/>
    </source>
</evidence>
<sequence>MKKQTLYYTALLPLIAATLLASAWWSLHDNRALILRDQPLLQLSEAQKQVIRDLKGDITLEAYVRNNPRQRRGFADLVAPYKQLQPRLHLEFINPDSDPLRVQERDITREGQLYLTDGSHGERIDIASPQSLASALLNLGETTDSQILHLQGHGERAWRQDSSGNWRAAYERIQNAKTSLGDQDQNRTRDIPRSVNLLVIADPETIPQDHGSALQTYLARGGNLLYTTDTRHPYLPPWLASLTGLKLVEGSIVDPGAKTYGLNDPQMLIIDTLGDDRVSDGISQAPLLPTAIAIAADPEHPPTSDWTRTALLWTNNQSWAEHTPDAAALLPDTNEAKGPLALGWLLERQYQDKVQRIIILGDSDIFQDNYLNIGGNSTLVQNLFARLLPDKAHGNIAPPELKDQYLTLPEAEQLPLALTLIVALPLMPPVVGLLLAWRRKRKYG</sequence>
<evidence type="ECO:0000313" key="2">
    <source>
        <dbReference type="EMBL" id="SAY95760.1"/>
    </source>
</evidence>
<feature type="transmembrane region" description="Helical" evidence="1">
    <location>
        <begin position="7"/>
        <end position="27"/>
    </location>
</feature>
<feature type="transmembrane region" description="Helical" evidence="1">
    <location>
        <begin position="414"/>
        <end position="437"/>
    </location>
</feature>
<keyword evidence="1" id="KW-0472">Membrane</keyword>
<keyword evidence="1" id="KW-1133">Transmembrane helix</keyword>
<evidence type="ECO:0000313" key="3">
    <source>
        <dbReference type="Proteomes" id="UP000190837"/>
    </source>
</evidence>
<dbReference type="Proteomes" id="UP000190837">
    <property type="component" value="Unassembled WGS sequence"/>
</dbReference>
<reference evidence="3" key="1">
    <citation type="submission" date="2016-04" db="EMBL/GenBank/DDBJ databases">
        <authorList>
            <person name="Tagini F."/>
        </authorList>
    </citation>
    <scope>NUCLEOTIDE SEQUENCE [LARGE SCALE GENOMIC DNA]</scope>
    <source>
        <strain evidence="3">CHUV0807</strain>
    </source>
</reference>
<keyword evidence="1" id="KW-0812">Transmembrane</keyword>